<dbReference type="InterPro" id="IPR032675">
    <property type="entry name" value="LRR_dom_sf"/>
</dbReference>
<feature type="compositionally biased region" description="Polar residues" evidence="11">
    <location>
        <begin position="403"/>
        <end position="415"/>
    </location>
</feature>
<keyword evidence="5" id="KW-0677">Repeat</keyword>
<proteinExistence type="inferred from homology"/>
<comment type="similarity">
    <text evidence="9">Belongs to the tilB family.</text>
</comment>
<name>A0A8C6VWF5_NOTFU</name>
<dbReference type="PROSITE" id="PS51450">
    <property type="entry name" value="LRR"/>
    <property type="match status" value="2"/>
</dbReference>
<comment type="subcellular location">
    <subcellularLocation>
        <location evidence="1">Cell projection</location>
        <location evidence="1">Cilium</location>
    </subcellularLocation>
    <subcellularLocation>
        <location evidence="2">Cytoplasm</location>
    </subcellularLocation>
</comment>
<dbReference type="FunFam" id="3.80.10.10:FF:000052">
    <property type="entry name" value="Leucine rich repeat containing 6"/>
    <property type="match status" value="1"/>
</dbReference>
<dbReference type="PANTHER" id="PTHR18849:SF0">
    <property type="entry name" value="CILIA- AND FLAGELLA-ASSOCIATED PROTEIN 410-RELATED"/>
    <property type="match status" value="1"/>
</dbReference>
<gene>
    <name evidence="13" type="primary">DNAAF11</name>
    <name evidence="13" type="synonym">dnaaf11</name>
</gene>
<reference evidence="13" key="1">
    <citation type="submission" date="2014-08" db="EMBL/GenBank/DDBJ databases">
        <authorList>
            <person name="Senf B."/>
            <person name="Petzold A."/>
            <person name="Downie B.R."/>
            <person name="Koch P."/>
            <person name="Platzer M."/>
        </authorList>
    </citation>
    <scope>NUCLEOTIDE SEQUENCE [LARGE SCALE GENOMIC DNA]</scope>
    <source>
        <strain evidence="13">GRZ</strain>
    </source>
</reference>
<dbReference type="GO" id="GO:0060027">
    <property type="term" value="P:convergent extension involved in gastrulation"/>
    <property type="evidence" value="ECO:0007669"/>
    <property type="project" value="Ensembl"/>
</dbReference>
<keyword evidence="6" id="KW-0175">Coiled coil</keyword>
<evidence type="ECO:0000313" key="13">
    <source>
        <dbReference type="Ensembl" id="ENSNFUP00015044930.1"/>
    </source>
</evidence>
<dbReference type="SUPFAM" id="SSF52058">
    <property type="entry name" value="L domain-like"/>
    <property type="match status" value="1"/>
</dbReference>
<dbReference type="InterPro" id="IPR056496">
    <property type="entry name" value="CS_DNAAF11_C"/>
</dbReference>
<evidence type="ECO:0000256" key="6">
    <source>
        <dbReference type="ARBA" id="ARBA00023054"/>
    </source>
</evidence>
<dbReference type="AlphaFoldDB" id="A0A8C6VWF5"/>
<dbReference type="Gene3D" id="3.80.10.10">
    <property type="entry name" value="Ribonuclease Inhibitor"/>
    <property type="match status" value="1"/>
</dbReference>
<dbReference type="SMART" id="SM00365">
    <property type="entry name" value="LRR_SD22"/>
    <property type="match status" value="2"/>
</dbReference>
<evidence type="ECO:0000256" key="10">
    <source>
        <dbReference type="ARBA" id="ARBA00050057"/>
    </source>
</evidence>
<evidence type="ECO:0000256" key="3">
    <source>
        <dbReference type="ARBA" id="ARBA00022490"/>
    </source>
</evidence>
<keyword evidence="7" id="KW-0969">Cilium</keyword>
<dbReference type="Proteomes" id="UP000694548">
    <property type="component" value="Chromosome sgr09"/>
</dbReference>
<keyword evidence="4" id="KW-0433">Leucine-rich repeat</keyword>
<dbReference type="Pfam" id="PF14580">
    <property type="entry name" value="LRR_9"/>
    <property type="match status" value="1"/>
</dbReference>
<evidence type="ECO:0000256" key="5">
    <source>
        <dbReference type="ARBA" id="ARBA00022737"/>
    </source>
</evidence>
<evidence type="ECO:0000256" key="11">
    <source>
        <dbReference type="SAM" id="MobiDB-lite"/>
    </source>
</evidence>
<dbReference type="InterPro" id="IPR003603">
    <property type="entry name" value="U2A'_phosphoprotein32A_C"/>
</dbReference>
<dbReference type="GO" id="GO:0005737">
    <property type="term" value="C:cytoplasm"/>
    <property type="evidence" value="ECO:0007669"/>
    <property type="project" value="UniProtKB-SubCell"/>
</dbReference>
<dbReference type="InterPro" id="IPR001611">
    <property type="entry name" value="Leu-rich_rpt"/>
</dbReference>
<evidence type="ECO:0000256" key="2">
    <source>
        <dbReference type="ARBA" id="ARBA00004496"/>
    </source>
</evidence>
<organism evidence="13 14">
    <name type="scientific">Nothobranchius furzeri</name>
    <name type="common">Turquoise killifish</name>
    <dbReference type="NCBI Taxonomy" id="105023"/>
    <lineage>
        <taxon>Eukaryota</taxon>
        <taxon>Metazoa</taxon>
        <taxon>Chordata</taxon>
        <taxon>Craniata</taxon>
        <taxon>Vertebrata</taxon>
        <taxon>Euteleostomi</taxon>
        <taxon>Actinopterygii</taxon>
        <taxon>Neopterygii</taxon>
        <taxon>Teleostei</taxon>
        <taxon>Neoteleostei</taxon>
        <taxon>Acanthomorphata</taxon>
        <taxon>Ovalentaria</taxon>
        <taxon>Atherinomorphae</taxon>
        <taxon>Cyprinodontiformes</taxon>
        <taxon>Nothobranchiidae</taxon>
        <taxon>Nothobranchius</taxon>
    </lineage>
</organism>
<feature type="region of interest" description="Disordered" evidence="11">
    <location>
        <begin position="380"/>
        <end position="416"/>
    </location>
</feature>
<dbReference type="SMART" id="SM00446">
    <property type="entry name" value="LRRcap"/>
    <property type="match status" value="1"/>
</dbReference>
<evidence type="ECO:0000256" key="7">
    <source>
        <dbReference type="ARBA" id="ARBA00023069"/>
    </source>
</evidence>
<dbReference type="GO" id="GO:0060294">
    <property type="term" value="P:cilium movement involved in cell motility"/>
    <property type="evidence" value="ECO:0007669"/>
    <property type="project" value="Ensembl"/>
</dbReference>
<evidence type="ECO:0000256" key="1">
    <source>
        <dbReference type="ARBA" id="ARBA00004138"/>
    </source>
</evidence>
<evidence type="ECO:0000256" key="8">
    <source>
        <dbReference type="ARBA" id="ARBA00023273"/>
    </source>
</evidence>
<reference evidence="13" key="3">
    <citation type="submission" date="2025-09" db="UniProtKB">
        <authorList>
            <consortium name="Ensembl"/>
        </authorList>
    </citation>
    <scope>IDENTIFICATION</scope>
</reference>
<dbReference type="PANTHER" id="PTHR18849">
    <property type="entry name" value="LEUCINE RICH REPEAT PROTEIN"/>
    <property type="match status" value="1"/>
</dbReference>
<feature type="region of interest" description="Disordered" evidence="11">
    <location>
        <begin position="198"/>
        <end position="223"/>
    </location>
</feature>
<dbReference type="Ensembl" id="ENSNFUT00015046883.1">
    <property type="protein sequence ID" value="ENSNFUP00015044930.1"/>
    <property type="gene ID" value="ENSNFUG00015021356.1"/>
</dbReference>
<evidence type="ECO:0000256" key="4">
    <source>
        <dbReference type="ARBA" id="ARBA00022614"/>
    </source>
</evidence>
<dbReference type="GO" id="GO:0005929">
    <property type="term" value="C:cilium"/>
    <property type="evidence" value="ECO:0007669"/>
    <property type="project" value="UniProtKB-SubCell"/>
</dbReference>
<keyword evidence="8" id="KW-0966">Cell projection</keyword>
<dbReference type="GO" id="GO:0044458">
    <property type="term" value="P:motile cilium assembly"/>
    <property type="evidence" value="ECO:0007669"/>
    <property type="project" value="Ensembl"/>
</dbReference>
<keyword evidence="3" id="KW-0963">Cytoplasm</keyword>
<accession>A0A8C6VWF5</accession>
<dbReference type="GeneTree" id="ENSGT00940000158506"/>
<sequence length="489" mass="56180">MEQVTFKWSKTQNYSYECFFSPVTEDLVRRRAEHNEFEIFSLEEVSLHQQDIEKIEHIDRWCRELKILYLQNNLIPRIENLGRLKKLEYLNLALNNIEVIENLEGCESLQKLDLTVNFVGVLTSVESLKHNIHLRELFLVGNPCIEYEGYRQYVVAALPQLQWLDGTEIYCSERIGASQGLEEVRRRVVEQEMEYQRRRRKKKEEVQSKEAGEEKQRKLGFNAHCSQEDQEQVEEVERAFWHTPCSFTPESRLQAHRHLEEQRKAKEADKERKPKSPKTLITAEGRVLNVNEPKLDFSLTEDEDNNRIILDLAVYRHMDTSLMDVDVQPTFARVRVKGKIFQVVLPAEVKPDSSTAQRSQTTGHLVLTMPRAEGEIKVTKAVQRPRRASASSCSTEKNRSHRASSSDPSAQTMSSMDALKISEPSASHRAELLPGAAPITKPSSSFHETKALPVLQLAPSNTIKSHRPILHLQINHLIKMLSCSSPAAR</sequence>
<dbReference type="GO" id="GO:0005576">
    <property type="term" value="C:extracellular region"/>
    <property type="evidence" value="ECO:0007669"/>
    <property type="project" value="GOC"/>
</dbReference>
<dbReference type="GO" id="GO:0003146">
    <property type="term" value="P:heart jogging"/>
    <property type="evidence" value="ECO:0007669"/>
    <property type="project" value="Ensembl"/>
</dbReference>
<protein>
    <recommendedName>
        <fullName evidence="10">Leucine-rich repeat-containing protein 6</fullName>
    </recommendedName>
</protein>
<dbReference type="GO" id="GO:0003351">
    <property type="term" value="P:epithelial cilium movement involved in extracellular fluid movement"/>
    <property type="evidence" value="ECO:0007669"/>
    <property type="project" value="Ensembl"/>
</dbReference>
<dbReference type="GO" id="GO:0001947">
    <property type="term" value="P:heart looping"/>
    <property type="evidence" value="ECO:0007669"/>
    <property type="project" value="Ensembl"/>
</dbReference>
<dbReference type="GO" id="GO:0048793">
    <property type="term" value="P:pronephros development"/>
    <property type="evidence" value="ECO:0007669"/>
    <property type="project" value="Ensembl"/>
</dbReference>
<keyword evidence="14" id="KW-1185">Reference proteome</keyword>
<evidence type="ECO:0000256" key="9">
    <source>
        <dbReference type="ARBA" id="ARBA00049982"/>
    </source>
</evidence>
<reference evidence="13" key="2">
    <citation type="submission" date="2025-08" db="UniProtKB">
        <authorList>
            <consortium name="Ensembl"/>
        </authorList>
    </citation>
    <scope>IDENTIFICATION</scope>
</reference>
<dbReference type="Pfam" id="PF23602">
    <property type="entry name" value="CS_DNAAF11_C"/>
    <property type="match status" value="1"/>
</dbReference>
<evidence type="ECO:0000313" key="14">
    <source>
        <dbReference type="Proteomes" id="UP000694548"/>
    </source>
</evidence>
<feature type="compositionally biased region" description="Basic and acidic residues" evidence="11">
    <location>
        <begin position="203"/>
        <end position="217"/>
    </location>
</feature>
<feature type="domain" description="U2A'/phosphoprotein 32 family A C-terminal" evidence="12">
    <location>
        <begin position="147"/>
        <end position="165"/>
    </location>
</feature>
<dbReference type="GO" id="GO:0036158">
    <property type="term" value="P:outer dynein arm assembly"/>
    <property type="evidence" value="ECO:0007669"/>
    <property type="project" value="TreeGrafter"/>
</dbReference>
<dbReference type="GO" id="GO:0009953">
    <property type="term" value="P:dorsal/ventral pattern formation"/>
    <property type="evidence" value="ECO:0007669"/>
    <property type="project" value="Ensembl"/>
</dbReference>
<evidence type="ECO:0000259" key="12">
    <source>
        <dbReference type="SMART" id="SM00446"/>
    </source>
</evidence>